<gene>
    <name evidence="2" type="ORF">OGAPHI_005389</name>
</gene>
<dbReference type="Proteomes" id="UP000769157">
    <property type="component" value="Unassembled WGS sequence"/>
</dbReference>
<dbReference type="Pfam" id="PF01266">
    <property type="entry name" value="DAO"/>
    <property type="match status" value="1"/>
</dbReference>
<dbReference type="SUPFAM" id="SSF51905">
    <property type="entry name" value="FAD/NAD(P)-binding domain"/>
    <property type="match status" value="1"/>
</dbReference>
<evidence type="ECO:0000313" key="2">
    <source>
        <dbReference type="EMBL" id="KAH3663399.1"/>
    </source>
</evidence>
<dbReference type="InterPro" id="IPR036188">
    <property type="entry name" value="FAD/NAD-bd_sf"/>
</dbReference>
<comment type="caution">
    <text evidence="2">The sequence shown here is derived from an EMBL/GenBank/DDBJ whole genome shotgun (WGS) entry which is preliminary data.</text>
</comment>
<dbReference type="AlphaFoldDB" id="A0A9P8P1K2"/>
<dbReference type="Gene3D" id="3.30.9.10">
    <property type="entry name" value="D-Amino Acid Oxidase, subunit A, domain 2"/>
    <property type="match status" value="1"/>
</dbReference>
<dbReference type="OrthoDB" id="429143at2759"/>
<dbReference type="Gene3D" id="3.50.50.60">
    <property type="entry name" value="FAD/NAD(P)-binding domain"/>
    <property type="match status" value="1"/>
</dbReference>
<dbReference type="GeneID" id="70237353"/>
<dbReference type="PANTHER" id="PTHR13847">
    <property type="entry name" value="SARCOSINE DEHYDROGENASE-RELATED"/>
    <property type="match status" value="1"/>
</dbReference>
<dbReference type="RefSeq" id="XP_046059822.1">
    <property type="nucleotide sequence ID" value="XM_046206568.1"/>
</dbReference>
<dbReference type="InterPro" id="IPR006076">
    <property type="entry name" value="FAD-dep_OxRdtase"/>
</dbReference>
<reference evidence="2" key="2">
    <citation type="submission" date="2021-01" db="EMBL/GenBank/DDBJ databases">
        <authorList>
            <person name="Schikora-Tamarit M.A."/>
        </authorList>
    </citation>
    <scope>NUCLEOTIDE SEQUENCE</scope>
    <source>
        <strain evidence="2">CBS6075</strain>
    </source>
</reference>
<sequence>MTTTSSFPSEKTTLSYWMGEADRPLAKHRSTEELPEEVDILIIGSGLSGAGAAFNLLVEYGTDKSVMLLEARDVCSGATGRNGGHMRSYYYLKQDEYVKNFGEEVAADLCMFEHYELDKIEELTKKYDIDYNFKRRRAFHAYEDEEAAATGQRDYDAFVKNPFIPQDVKDSVNVVYGEEAQKEYNTVKLGGFTPASSLWPYKLVTGLLKVALEKGLNLQTNTPVRELDLLEDKTWLVKTPRGSVRAKKVIATTNAYTRAILPEFNDKITPLKGVVSHLKSESGKSLDVNMIHLFSGEDDYISVCHDGSLIIGGGGETYEESPNKEMMVDCLDDSFFPDETGKYFVDYPTRNYKSLANEKFVNDYTWTGCRGYSYDEFPFVGDLSEFGRPNLYVSAGFSGHGMPRVFSCAAYVSELAIGKNPTVKVPAPFKVSAERMNKE</sequence>
<evidence type="ECO:0000313" key="3">
    <source>
        <dbReference type="Proteomes" id="UP000769157"/>
    </source>
</evidence>
<dbReference type="EMBL" id="JAEUBE010000375">
    <property type="protein sequence ID" value="KAH3663399.1"/>
    <property type="molecule type" value="Genomic_DNA"/>
</dbReference>
<proteinExistence type="predicted"/>
<dbReference type="GO" id="GO:0005737">
    <property type="term" value="C:cytoplasm"/>
    <property type="evidence" value="ECO:0007669"/>
    <property type="project" value="TreeGrafter"/>
</dbReference>
<dbReference type="PANTHER" id="PTHR13847:SF260">
    <property type="entry name" value="FAD DEPENDENT OXIDOREDUCTASE DOMAIN-CONTAINING PROTEIN"/>
    <property type="match status" value="1"/>
</dbReference>
<protein>
    <recommendedName>
        <fullName evidence="1">FAD dependent oxidoreductase domain-containing protein</fullName>
    </recommendedName>
</protein>
<accession>A0A9P8P1K2</accession>
<feature type="domain" description="FAD dependent oxidoreductase" evidence="1">
    <location>
        <begin position="39"/>
        <end position="415"/>
    </location>
</feature>
<name>A0A9P8P1K2_9ASCO</name>
<keyword evidence="3" id="KW-1185">Reference proteome</keyword>
<evidence type="ECO:0000259" key="1">
    <source>
        <dbReference type="Pfam" id="PF01266"/>
    </source>
</evidence>
<reference evidence="2" key="1">
    <citation type="journal article" date="2021" name="Open Biol.">
        <title>Shared evolutionary footprints suggest mitochondrial oxidative damage underlies multiple complex I losses in fungi.</title>
        <authorList>
            <person name="Schikora-Tamarit M.A."/>
            <person name="Marcet-Houben M."/>
            <person name="Nosek J."/>
            <person name="Gabaldon T."/>
        </authorList>
    </citation>
    <scope>NUCLEOTIDE SEQUENCE</scope>
    <source>
        <strain evidence="2">CBS6075</strain>
    </source>
</reference>
<organism evidence="2 3">
    <name type="scientific">Ogataea philodendri</name>
    <dbReference type="NCBI Taxonomy" id="1378263"/>
    <lineage>
        <taxon>Eukaryota</taxon>
        <taxon>Fungi</taxon>
        <taxon>Dikarya</taxon>
        <taxon>Ascomycota</taxon>
        <taxon>Saccharomycotina</taxon>
        <taxon>Pichiomycetes</taxon>
        <taxon>Pichiales</taxon>
        <taxon>Pichiaceae</taxon>
        <taxon>Ogataea</taxon>
    </lineage>
</organism>